<proteinExistence type="predicted"/>
<reference evidence="1" key="1">
    <citation type="journal article" date="2021" name="PeerJ">
        <title>Extensive microbial diversity within the chicken gut microbiome revealed by metagenomics and culture.</title>
        <authorList>
            <person name="Gilroy R."/>
            <person name="Ravi A."/>
            <person name="Getino M."/>
            <person name="Pursley I."/>
            <person name="Horton D.L."/>
            <person name="Alikhan N.F."/>
            <person name="Baker D."/>
            <person name="Gharbi K."/>
            <person name="Hall N."/>
            <person name="Watson M."/>
            <person name="Adriaenssens E.M."/>
            <person name="Foster-Nyarko E."/>
            <person name="Jarju S."/>
            <person name="Secka A."/>
            <person name="Antonio M."/>
            <person name="Oren A."/>
            <person name="Chaudhuri R.R."/>
            <person name="La Ragione R."/>
            <person name="Hildebrand F."/>
            <person name="Pallen M.J."/>
        </authorList>
    </citation>
    <scope>NUCLEOTIDE SEQUENCE</scope>
    <source>
        <strain evidence="1">1719</strain>
    </source>
</reference>
<organism evidence="1 2">
    <name type="scientific">Candidatus Sphingobacterium stercoripullorum</name>
    <dbReference type="NCBI Taxonomy" id="2838759"/>
    <lineage>
        <taxon>Bacteria</taxon>
        <taxon>Pseudomonadati</taxon>
        <taxon>Bacteroidota</taxon>
        <taxon>Sphingobacteriia</taxon>
        <taxon>Sphingobacteriales</taxon>
        <taxon>Sphingobacteriaceae</taxon>
        <taxon>Sphingobacterium</taxon>
    </lineage>
</organism>
<dbReference type="AlphaFoldDB" id="A0A9D1W8E7"/>
<sequence length="215" mass="25018">MSRIIQVFLLVLFGLPIHAMAQKTAIKIVSELTNHTADSREPFLVTEIIGDDFYHIVENLSSQENFTLINFRDNKMEYYVSGEFMFVSSLDDWRLFQEEGELPFKVVKEHPNKTRTIHGREAMLVDLQVTRDELVREGWVDKKLFNKFKSRYGLELTEGMLEFSFEDLKMEYATLSVEEIEVTEELYSRLSSSAKESKEKGQTLLASRDSLILEL</sequence>
<evidence type="ECO:0000313" key="1">
    <source>
        <dbReference type="EMBL" id="HIX54259.1"/>
    </source>
</evidence>
<dbReference type="EMBL" id="DXEZ01000124">
    <property type="protein sequence ID" value="HIX54259.1"/>
    <property type="molecule type" value="Genomic_DNA"/>
</dbReference>
<accession>A0A9D1W8E7</accession>
<protein>
    <submittedName>
        <fullName evidence="1">Uncharacterized protein</fullName>
    </submittedName>
</protein>
<feature type="non-terminal residue" evidence="1">
    <location>
        <position position="215"/>
    </location>
</feature>
<dbReference type="Proteomes" id="UP000824156">
    <property type="component" value="Unassembled WGS sequence"/>
</dbReference>
<evidence type="ECO:0000313" key="2">
    <source>
        <dbReference type="Proteomes" id="UP000824156"/>
    </source>
</evidence>
<gene>
    <name evidence="1" type="ORF">H9853_04480</name>
</gene>
<name>A0A9D1W8E7_9SPHI</name>
<reference evidence="1" key="2">
    <citation type="submission" date="2021-04" db="EMBL/GenBank/DDBJ databases">
        <authorList>
            <person name="Gilroy R."/>
        </authorList>
    </citation>
    <scope>NUCLEOTIDE SEQUENCE</scope>
    <source>
        <strain evidence="1">1719</strain>
    </source>
</reference>
<comment type="caution">
    <text evidence="1">The sequence shown here is derived from an EMBL/GenBank/DDBJ whole genome shotgun (WGS) entry which is preliminary data.</text>
</comment>